<sequence>MTDPNDDLDSIADSGVPEQDDEYQDENPDHDESRRGIPGAAVDSPAAQGSPVGPPD</sequence>
<comment type="caution">
    <text evidence="2">The sequence shown here is derived from an EMBL/GenBank/DDBJ whole genome shotgun (WGS) entry which is preliminary data.</text>
</comment>
<dbReference type="EMBL" id="BOMH01000004">
    <property type="protein sequence ID" value="GID62775.1"/>
    <property type="molecule type" value="Genomic_DNA"/>
</dbReference>
<evidence type="ECO:0000256" key="1">
    <source>
        <dbReference type="SAM" id="MobiDB-lite"/>
    </source>
</evidence>
<proteinExistence type="predicted"/>
<name>A0A919IB12_9ACTN</name>
<organism evidence="2 3">
    <name type="scientific">Actinoplanes cyaneus</name>
    <dbReference type="NCBI Taxonomy" id="52696"/>
    <lineage>
        <taxon>Bacteria</taxon>
        <taxon>Bacillati</taxon>
        <taxon>Actinomycetota</taxon>
        <taxon>Actinomycetes</taxon>
        <taxon>Micromonosporales</taxon>
        <taxon>Micromonosporaceae</taxon>
        <taxon>Actinoplanes</taxon>
    </lineage>
</organism>
<feature type="compositionally biased region" description="Acidic residues" evidence="1">
    <location>
        <begin position="18"/>
        <end position="29"/>
    </location>
</feature>
<keyword evidence="3" id="KW-1185">Reference proteome</keyword>
<gene>
    <name evidence="2" type="ORF">Acy02nite_06560</name>
</gene>
<protein>
    <submittedName>
        <fullName evidence="2">Uncharacterized protein</fullName>
    </submittedName>
</protein>
<reference evidence="2" key="1">
    <citation type="submission" date="2021-01" db="EMBL/GenBank/DDBJ databases">
        <title>Whole genome shotgun sequence of Actinoplanes cyaneus NBRC 14990.</title>
        <authorList>
            <person name="Komaki H."/>
            <person name="Tamura T."/>
        </authorList>
    </citation>
    <scope>NUCLEOTIDE SEQUENCE</scope>
    <source>
        <strain evidence="2">NBRC 14990</strain>
    </source>
</reference>
<evidence type="ECO:0000313" key="2">
    <source>
        <dbReference type="EMBL" id="GID62775.1"/>
    </source>
</evidence>
<dbReference type="Proteomes" id="UP000619479">
    <property type="component" value="Unassembled WGS sequence"/>
</dbReference>
<feature type="compositionally biased region" description="Acidic residues" evidence="1">
    <location>
        <begin position="1"/>
        <end position="10"/>
    </location>
</feature>
<dbReference type="RefSeq" id="WP_203738245.1">
    <property type="nucleotide sequence ID" value="NZ_BAAAUC010000021.1"/>
</dbReference>
<evidence type="ECO:0000313" key="3">
    <source>
        <dbReference type="Proteomes" id="UP000619479"/>
    </source>
</evidence>
<feature type="region of interest" description="Disordered" evidence="1">
    <location>
        <begin position="1"/>
        <end position="56"/>
    </location>
</feature>
<accession>A0A919IB12</accession>
<dbReference type="AlphaFoldDB" id="A0A919IB12"/>